<keyword evidence="1" id="KW-0677">Repeat</keyword>
<dbReference type="GO" id="GO:0042393">
    <property type="term" value="F:histone binding"/>
    <property type="evidence" value="ECO:0007669"/>
    <property type="project" value="TreeGrafter"/>
</dbReference>
<feature type="compositionally biased region" description="Low complexity" evidence="3">
    <location>
        <begin position="86"/>
        <end position="98"/>
    </location>
</feature>
<dbReference type="EMBL" id="VXIV02001556">
    <property type="protein sequence ID" value="KAF6031912.1"/>
    <property type="molecule type" value="Genomic_DNA"/>
</dbReference>
<dbReference type="PANTHER" id="PTHR15081:SF1">
    <property type="entry name" value="NUCLEAR AUTOANTIGENIC SPERM PROTEIN"/>
    <property type="match status" value="1"/>
</dbReference>
<dbReference type="Proteomes" id="UP000593567">
    <property type="component" value="Unassembled WGS sequence"/>
</dbReference>
<evidence type="ECO:0000256" key="1">
    <source>
        <dbReference type="ARBA" id="ARBA00022737"/>
    </source>
</evidence>
<dbReference type="GO" id="GO:0005654">
    <property type="term" value="C:nucleoplasm"/>
    <property type="evidence" value="ECO:0007669"/>
    <property type="project" value="TreeGrafter"/>
</dbReference>
<dbReference type="GO" id="GO:0006335">
    <property type="term" value="P:DNA replication-dependent chromatin assembly"/>
    <property type="evidence" value="ECO:0007669"/>
    <property type="project" value="TreeGrafter"/>
</dbReference>
<organism evidence="4 5">
    <name type="scientific">Bugula neritina</name>
    <name type="common">Brown bryozoan</name>
    <name type="synonym">Sertularia neritina</name>
    <dbReference type="NCBI Taxonomy" id="10212"/>
    <lineage>
        <taxon>Eukaryota</taxon>
        <taxon>Metazoa</taxon>
        <taxon>Spiralia</taxon>
        <taxon>Lophotrochozoa</taxon>
        <taxon>Bryozoa</taxon>
        <taxon>Gymnolaemata</taxon>
        <taxon>Cheilostomatida</taxon>
        <taxon>Flustrina</taxon>
        <taxon>Buguloidea</taxon>
        <taxon>Bugulidae</taxon>
        <taxon>Bugula</taxon>
    </lineage>
</organism>
<evidence type="ECO:0000256" key="2">
    <source>
        <dbReference type="ARBA" id="ARBA00022803"/>
    </source>
</evidence>
<sequence>MNNAKSILELRVSNFEKKFTEEISEEESEKFNKELKQLRQLLPDIVSKIEDVADESVNAKKAETEVKAVIASQKQNGSTTIGFGETSDSSSAATIATKKANDISNLVRKRKPEVQPAEGSKKVKLESTPTAEGDKENGVSSTDECSKISS</sequence>
<accession>A0A7J7JZV3</accession>
<protein>
    <submittedName>
        <fullName evidence="4">Uncharacterized protein</fullName>
    </submittedName>
</protein>
<keyword evidence="2" id="KW-0802">TPR repeat</keyword>
<feature type="region of interest" description="Disordered" evidence="3">
    <location>
        <begin position="74"/>
        <end position="150"/>
    </location>
</feature>
<evidence type="ECO:0000313" key="5">
    <source>
        <dbReference type="Proteomes" id="UP000593567"/>
    </source>
</evidence>
<comment type="caution">
    <text evidence="4">The sequence shown here is derived from an EMBL/GenBank/DDBJ whole genome shotgun (WGS) entry which is preliminary data.</text>
</comment>
<name>A0A7J7JZV3_BUGNE</name>
<reference evidence="4" key="1">
    <citation type="submission" date="2020-06" db="EMBL/GenBank/DDBJ databases">
        <title>Draft genome of Bugula neritina, a colonial animal packing powerful symbionts and potential medicines.</title>
        <authorList>
            <person name="Rayko M."/>
        </authorList>
    </citation>
    <scope>NUCLEOTIDE SEQUENCE [LARGE SCALE GENOMIC DNA]</scope>
    <source>
        <strain evidence="4">Kwan_BN1</strain>
    </source>
</reference>
<feature type="compositionally biased region" description="Polar residues" evidence="3">
    <location>
        <begin position="138"/>
        <end position="150"/>
    </location>
</feature>
<evidence type="ECO:0000313" key="4">
    <source>
        <dbReference type="EMBL" id="KAF6031912.1"/>
    </source>
</evidence>
<evidence type="ECO:0000256" key="3">
    <source>
        <dbReference type="SAM" id="MobiDB-lite"/>
    </source>
</evidence>
<proteinExistence type="predicted"/>
<keyword evidence="5" id="KW-1185">Reference proteome</keyword>
<dbReference type="GO" id="GO:0034080">
    <property type="term" value="P:CENP-A containing chromatin assembly"/>
    <property type="evidence" value="ECO:0007669"/>
    <property type="project" value="TreeGrafter"/>
</dbReference>
<gene>
    <name evidence="4" type="ORF">EB796_009814</name>
</gene>
<dbReference type="PANTHER" id="PTHR15081">
    <property type="entry name" value="NUCLEAR AUTOANTIGENIC SPERM PROTEIN NASP -RELATED"/>
    <property type="match status" value="1"/>
</dbReference>
<dbReference type="InterPro" id="IPR051730">
    <property type="entry name" value="NASP-like"/>
</dbReference>
<dbReference type="AlphaFoldDB" id="A0A7J7JZV3"/>